<protein>
    <submittedName>
        <fullName evidence="2">NAD(P)H-binding protein</fullName>
    </submittedName>
</protein>
<dbReference type="InterPro" id="IPR016040">
    <property type="entry name" value="NAD(P)-bd_dom"/>
</dbReference>
<feature type="domain" description="NAD(P)-binding" evidence="1">
    <location>
        <begin position="18"/>
        <end position="182"/>
    </location>
</feature>
<dbReference type="Proteomes" id="UP001551210">
    <property type="component" value="Unassembled WGS sequence"/>
</dbReference>
<sequence length="288" mass="31602">MTTKTDDDHSDTTVLVLGGTGKTGRRLVPLLQDHGASVRAASRRGPVRFDWDRPNTWERALEGADAVYLVDAQDRPGQWDAEGCIRAFADLAVDQGVRRMVLLQARVTERVGGKSLIAGERAVQECGAEWTVLRPNWFFQNFDEGVFLDCLLAGELPLPAGEGREPFVDAEDVAAVAAAALLQDGHAGETYELSGPRALTFGEAITSIAHATNRDIRYSPVGHQDYVDELVCYDVAADYALFLAELVAQIRDNKNSAPTDTVRRVLGREPRDFEDYVKDAASRGVWDL</sequence>
<evidence type="ECO:0000313" key="2">
    <source>
        <dbReference type="EMBL" id="MEU7296382.1"/>
    </source>
</evidence>
<evidence type="ECO:0000259" key="1">
    <source>
        <dbReference type="Pfam" id="PF13460"/>
    </source>
</evidence>
<proteinExistence type="predicted"/>
<keyword evidence="3" id="KW-1185">Reference proteome</keyword>
<dbReference type="InterPro" id="IPR051604">
    <property type="entry name" value="Ergot_Alk_Oxidoreductase"/>
</dbReference>
<dbReference type="InterPro" id="IPR036291">
    <property type="entry name" value="NAD(P)-bd_dom_sf"/>
</dbReference>
<gene>
    <name evidence="2" type="ORF">AB0A76_24770</name>
</gene>
<dbReference type="RefSeq" id="WP_037631153.1">
    <property type="nucleotide sequence ID" value="NZ_JBEZAM010000041.1"/>
</dbReference>
<name>A0ABV3D1N6_STREX</name>
<dbReference type="Pfam" id="PF13460">
    <property type="entry name" value="NAD_binding_10"/>
    <property type="match status" value="1"/>
</dbReference>
<dbReference type="Gene3D" id="3.90.25.10">
    <property type="entry name" value="UDP-galactose 4-epimerase, domain 1"/>
    <property type="match status" value="1"/>
</dbReference>
<dbReference type="Gene3D" id="3.40.50.720">
    <property type="entry name" value="NAD(P)-binding Rossmann-like Domain"/>
    <property type="match status" value="1"/>
</dbReference>
<reference evidence="2 3" key="1">
    <citation type="submission" date="2024-06" db="EMBL/GenBank/DDBJ databases">
        <title>The Natural Products Discovery Center: Release of the First 8490 Sequenced Strains for Exploring Actinobacteria Biosynthetic Diversity.</title>
        <authorList>
            <person name="Kalkreuter E."/>
            <person name="Kautsar S.A."/>
            <person name="Yang D."/>
            <person name="Bader C.D."/>
            <person name="Teijaro C.N."/>
            <person name="Fluegel L."/>
            <person name="Davis C.M."/>
            <person name="Simpson J.R."/>
            <person name="Lauterbach L."/>
            <person name="Steele A.D."/>
            <person name="Gui C."/>
            <person name="Meng S."/>
            <person name="Li G."/>
            <person name="Viehrig K."/>
            <person name="Ye F."/>
            <person name="Su P."/>
            <person name="Kiefer A.F."/>
            <person name="Nichols A."/>
            <person name="Cepeda A.J."/>
            <person name="Yan W."/>
            <person name="Fan B."/>
            <person name="Jiang Y."/>
            <person name="Adhikari A."/>
            <person name="Zheng C.-J."/>
            <person name="Schuster L."/>
            <person name="Cowan T.M."/>
            <person name="Smanski M.J."/>
            <person name="Chevrette M.G."/>
            <person name="De Carvalho L.P.S."/>
            <person name="Shen B."/>
        </authorList>
    </citation>
    <scope>NUCLEOTIDE SEQUENCE [LARGE SCALE GENOMIC DNA]</scope>
    <source>
        <strain evidence="2 3">NPDC045705</strain>
    </source>
</reference>
<organism evidence="2 3">
    <name type="scientific">Streptomyces exfoliatus</name>
    <name type="common">Streptomyces hydrogenans</name>
    <dbReference type="NCBI Taxonomy" id="1905"/>
    <lineage>
        <taxon>Bacteria</taxon>
        <taxon>Bacillati</taxon>
        <taxon>Actinomycetota</taxon>
        <taxon>Actinomycetes</taxon>
        <taxon>Kitasatosporales</taxon>
        <taxon>Streptomycetaceae</taxon>
        <taxon>Streptomyces</taxon>
    </lineage>
</organism>
<dbReference type="SUPFAM" id="SSF51735">
    <property type="entry name" value="NAD(P)-binding Rossmann-fold domains"/>
    <property type="match status" value="1"/>
</dbReference>
<comment type="caution">
    <text evidence="2">The sequence shown here is derived from an EMBL/GenBank/DDBJ whole genome shotgun (WGS) entry which is preliminary data.</text>
</comment>
<evidence type="ECO:0000313" key="3">
    <source>
        <dbReference type="Proteomes" id="UP001551210"/>
    </source>
</evidence>
<dbReference type="PANTHER" id="PTHR43162">
    <property type="match status" value="1"/>
</dbReference>
<dbReference type="EMBL" id="JBEZAM010000041">
    <property type="protein sequence ID" value="MEU7296382.1"/>
    <property type="molecule type" value="Genomic_DNA"/>
</dbReference>
<accession>A0ABV3D1N6</accession>
<dbReference type="PANTHER" id="PTHR43162:SF1">
    <property type="entry name" value="PRESTALK A DIFFERENTIATION PROTEIN A"/>
    <property type="match status" value="1"/>
</dbReference>